<feature type="compositionally biased region" description="Polar residues" evidence="4">
    <location>
        <begin position="218"/>
        <end position="230"/>
    </location>
</feature>
<evidence type="ECO:0000256" key="4">
    <source>
        <dbReference type="SAM" id="MobiDB-lite"/>
    </source>
</evidence>
<reference evidence="5" key="1">
    <citation type="submission" date="2022-07" db="EMBL/GenBank/DDBJ databases">
        <title>Phylogenomic reconstructions and comparative analyses of Kickxellomycotina fungi.</title>
        <authorList>
            <person name="Reynolds N.K."/>
            <person name="Stajich J.E."/>
            <person name="Barry K."/>
            <person name="Grigoriev I.V."/>
            <person name="Crous P."/>
            <person name="Smith M.E."/>
        </authorList>
    </citation>
    <scope>NUCLEOTIDE SEQUENCE</scope>
    <source>
        <strain evidence="5">RSA 567</strain>
    </source>
</reference>
<feature type="region of interest" description="Disordered" evidence="4">
    <location>
        <begin position="122"/>
        <end position="230"/>
    </location>
</feature>
<dbReference type="EMBL" id="JANBQB010000922">
    <property type="protein sequence ID" value="KAJ1972971.1"/>
    <property type="molecule type" value="Genomic_DNA"/>
</dbReference>
<dbReference type="OrthoDB" id="19679at2759"/>
<name>A0A9W8AXA9_9FUNG</name>
<dbReference type="InterPro" id="IPR019148">
    <property type="entry name" value="Nuclear_protein_DGCR14_ESS-2"/>
</dbReference>
<feature type="compositionally biased region" description="Polar residues" evidence="4">
    <location>
        <begin position="270"/>
        <end position="283"/>
    </location>
</feature>
<gene>
    <name evidence="5" type="primary">DGCR14</name>
    <name evidence="5" type="ORF">H4R34_005230</name>
</gene>
<feature type="compositionally biased region" description="Polar residues" evidence="4">
    <location>
        <begin position="131"/>
        <end position="148"/>
    </location>
</feature>
<dbReference type="PANTHER" id="PTHR12940:SF0">
    <property type="entry name" value="SPLICING FACTOR ESS-2 HOMOLOG"/>
    <property type="match status" value="1"/>
</dbReference>
<dbReference type="PANTHER" id="PTHR12940">
    <property type="entry name" value="ES-2 PROTEIN - RELATED"/>
    <property type="match status" value="1"/>
</dbReference>
<keyword evidence="3" id="KW-0539">Nucleus</keyword>
<proteinExistence type="inferred from homology"/>
<dbReference type="Pfam" id="PF09751">
    <property type="entry name" value="Es2"/>
    <property type="match status" value="1"/>
</dbReference>
<keyword evidence="6" id="KW-1185">Reference proteome</keyword>
<protein>
    <submittedName>
        <fullName evidence="5">DiGeorge syndrome critical region protein 14</fullName>
    </submittedName>
</protein>
<evidence type="ECO:0000256" key="2">
    <source>
        <dbReference type="ARBA" id="ARBA00009072"/>
    </source>
</evidence>
<comment type="caution">
    <text evidence="5">The sequence shown here is derived from an EMBL/GenBank/DDBJ whole genome shotgun (WGS) entry which is preliminary data.</text>
</comment>
<feature type="compositionally biased region" description="Polar residues" evidence="4">
    <location>
        <begin position="189"/>
        <end position="211"/>
    </location>
</feature>
<feature type="compositionally biased region" description="Low complexity" evidence="4">
    <location>
        <begin position="177"/>
        <end position="188"/>
    </location>
</feature>
<feature type="region of interest" description="Disordered" evidence="4">
    <location>
        <begin position="258"/>
        <end position="292"/>
    </location>
</feature>
<comment type="similarity">
    <text evidence="2">Belongs to the ESS2 family.</text>
</comment>
<evidence type="ECO:0000313" key="6">
    <source>
        <dbReference type="Proteomes" id="UP001151582"/>
    </source>
</evidence>
<evidence type="ECO:0000256" key="3">
    <source>
        <dbReference type="ARBA" id="ARBA00023242"/>
    </source>
</evidence>
<dbReference type="AlphaFoldDB" id="A0A9W8AXA9"/>
<comment type="subcellular location">
    <subcellularLocation>
        <location evidence="1">Nucleus</location>
    </subcellularLocation>
</comment>
<dbReference type="Proteomes" id="UP001151582">
    <property type="component" value="Unassembled WGS sequence"/>
</dbReference>
<evidence type="ECO:0000313" key="5">
    <source>
        <dbReference type="EMBL" id="KAJ1972971.1"/>
    </source>
</evidence>
<accession>A0A9W8AXA9</accession>
<sequence>MEATPLPPARLALDTWDYKAKNGLMYPPEGLGKREPTTLTYSGPKQIIHTNTRFSDQELLRQALMRSARASTLGGGDERSVSELSASAATLGGQRPLSLVAATPTFDPEALNEPLLTWGEIEGTPLPLSEPSCSQPTTPRLHATTSGPQFIIPPKSRRDVLGQRLADQTAARHRQRASPTPSTAMPSSGVQRSQSRLGTLSPSVSEKSWSATMPPLVSTPSLSRRVTGSQINRQRALSPAAHRLLSQASPRASSLFAVTSPSARRRAIATPSSPHCHQGQGQSPRHVRAHRS</sequence>
<evidence type="ECO:0000256" key="1">
    <source>
        <dbReference type="ARBA" id="ARBA00004123"/>
    </source>
</evidence>
<dbReference type="GO" id="GO:0071013">
    <property type="term" value="C:catalytic step 2 spliceosome"/>
    <property type="evidence" value="ECO:0007669"/>
    <property type="project" value="TreeGrafter"/>
</dbReference>
<organism evidence="5 6">
    <name type="scientific">Dimargaris verticillata</name>
    <dbReference type="NCBI Taxonomy" id="2761393"/>
    <lineage>
        <taxon>Eukaryota</taxon>
        <taxon>Fungi</taxon>
        <taxon>Fungi incertae sedis</taxon>
        <taxon>Zoopagomycota</taxon>
        <taxon>Kickxellomycotina</taxon>
        <taxon>Dimargaritomycetes</taxon>
        <taxon>Dimargaritales</taxon>
        <taxon>Dimargaritaceae</taxon>
        <taxon>Dimargaris</taxon>
    </lineage>
</organism>